<evidence type="ECO:0000256" key="2">
    <source>
        <dbReference type="ARBA" id="ARBA00006739"/>
    </source>
</evidence>
<evidence type="ECO:0000259" key="5">
    <source>
        <dbReference type="Pfam" id="PF00535"/>
    </source>
</evidence>
<protein>
    <recommendedName>
        <fullName evidence="5">Glycosyltransferase 2-like domain-containing protein</fullName>
    </recommendedName>
</protein>
<comment type="similarity">
    <text evidence="2">Belongs to the glycosyltransferase 2 family.</text>
</comment>
<dbReference type="SUPFAM" id="SSF53448">
    <property type="entry name" value="Nucleotide-diphospho-sugar transferases"/>
    <property type="match status" value="1"/>
</dbReference>
<evidence type="ECO:0000313" key="6">
    <source>
        <dbReference type="EMBL" id="OUN41712.1"/>
    </source>
</evidence>
<feature type="domain" description="Glycosyltransferase 2-like" evidence="5">
    <location>
        <begin position="141"/>
        <end position="249"/>
    </location>
</feature>
<dbReference type="Pfam" id="PF00535">
    <property type="entry name" value="Glycos_transf_2"/>
    <property type="match status" value="1"/>
</dbReference>
<sequence>MEGMTFHWQTDWFQDCMPLFSCLLEEAERIAAGKTGDFGKMGDLLGEIENICDPVEELKNCHYAGQMKNVRAVLLDLTQTDRKAELASYTLLPFLWELGEEIYFWGCVAEDAEKRKSYWQEEFVSHHRRVNPRRVEPKKVTIFIPACNHLDYTKQCVESVLRHTDLRECELLLLDHGSKDETAAYFHTIPNAKVIRFRENVGMLMFSVAFRACCGQYLAFVSNDTIVTEGWLSHLLDCLEREENALSATPVTPFTSNCQGIAPCPLEGLDEFAKDFYEKRKGNWRHRARIMPVIGVYDVEKLDAMGFGDRWFQTMEFWDDDVSLRARRKGFRQFLCTDVYCHHFGSVTGGVAWGRTLAAGRELFLQKHGVDAWGQGFCRSEDMMVLLPEMDLLETSISFLAVDCGIGDSIFEVQNYLKEQGKQVQTYALSEAEGYRGDVFPFVQGWHTAVEGTAAALTNAFAERRFSLILTEKGGLSGEILVERLVSGGYVLAMDSDFSSVLSLRKKRNHWTLWQKSI</sequence>
<dbReference type="RefSeq" id="WP_087989626.1">
    <property type="nucleotide sequence ID" value="NZ_NFHM01000016.1"/>
</dbReference>
<accession>A0A1Y3TYT6</accession>
<evidence type="ECO:0000256" key="1">
    <source>
        <dbReference type="ARBA" id="ARBA00004776"/>
    </source>
</evidence>
<evidence type="ECO:0000313" key="7">
    <source>
        <dbReference type="Proteomes" id="UP000195455"/>
    </source>
</evidence>
<dbReference type="EMBL" id="NFHM01000016">
    <property type="protein sequence ID" value="OUN41712.1"/>
    <property type="molecule type" value="Genomic_DNA"/>
</dbReference>
<reference evidence="7" key="1">
    <citation type="submission" date="2017-04" db="EMBL/GenBank/DDBJ databases">
        <title>Function of individual gut microbiota members based on whole genome sequencing of pure cultures obtained from chicken caecum.</title>
        <authorList>
            <person name="Medvecky M."/>
            <person name="Cejkova D."/>
            <person name="Polansky O."/>
            <person name="Karasova D."/>
            <person name="Kubasova T."/>
            <person name="Cizek A."/>
            <person name="Rychlik I."/>
        </authorList>
    </citation>
    <scope>NUCLEOTIDE SEQUENCE [LARGE SCALE GENOMIC DNA]</scope>
    <source>
        <strain evidence="7">An75</strain>
    </source>
</reference>
<comment type="pathway">
    <text evidence="1">Cell wall biogenesis; cell wall polysaccharide biosynthesis.</text>
</comment>
<keyword evidence="3" id="KW-0328">Glycosyltransferase</keyword>
<dbReference type="InterPro" id="IPR001173">
    <property type="entry name" value="Glyco_trans_2-like"/>
</dbReference>
<dbReference type="Proteomes" id="UP000195455">
    <property type="component" value="Unassembled WGS sequence"/>
</dbReference>
<dbReference type="GO" id="GO:0016757">
    <property type="term" value="F:glycosyltransferase activity"/>
    <property type="evidence" value="ECO:0007669"/>
    <property type="project" value="UniProtKB-KW"/>
</dbReference>
<comment type="caution">
    <text evidence="6">The sequence shown here is derived from an EMBL/GenBank/DDBJ whole genome shotgun (WGS) entry which is preliminary data.</text>
</comment>
<keyword evidence="4" id="KW-0808">Transferase</keyword>
<organism evidence="6 7">
    <name type="scientific">Anaerotignum lactatifermentans</name>
    <dbReference type="NCBI Taxonomy" id="160404"/>
    <lineage>
        <taxon>Bacteria</taxon>
        <taxon>Bacillati</taxon>
        <taxon>Bacillota</taxon>
        <taxon>Clostridia</taxon>
        <taxon>Lachnospirales</taxon>
        <taxon>Anaerotignaceae</taxon>
        <taxon>Anaerotignum</taxon>
    </lineage>
</organism>
<proteinExistence type="inferred from homology"/>
<name>A0A1Y3TYT6_9FIRM</name>
<dbReference type="InterPro" id="IPR029044">
    <property type="entry name" value="Nucleotide-diphossugar_trans"/>
</dbReference>
<gene>
    <name evidence="6" type="ORF">B5G26_10785</name>
</gene>
<dbReference type="Gene3D" id="3.90.550.10">
    <property type="entry name" value="Spore Coat Polysaccharide Biosynthesis Protein SpsA, Chain A"/>
    <property type="match status" value="1"/>
</dbReference>
<dbReference type="PANTHER" id="PTHR43179:SF12">
    <property type="entry name" value="GALACTOFURANOSYLTRANSFERASE GLFT2"/>
    <property type="match status" value="1"/>
</dbReference>
<dbReference type="AlphaFoldDB" id="A0A1Y3TYT6"/>
<evidence type="ECO:0000256" key="3">
    <source>
        <dbReference type="ARBA" id="ARBA00022676"/>
    </source>
</evidence>
<dbReference type="PANTHER" id="PTHR43179">
    <property type="entry name" value="RHAMNOSYLTRANSFERASE WBBL"/>
    <property type="match status" value="1"/>
</dbReference>
<evidence type="ECO:0000256" key="4">
    <source>
        <dbReference type="ARBA" id="ARBA00022679"/>
    </source>
</evidence>